<dbReference type="PROSITE" id="PS51831">
    <property type="entry name" value="HD"/>
    <property type="match status" value="1"/>
</dbReference>
<dbReference type="PANTHER" id="PTHR33594:SF1">
    <property type="entry name" value="HD_PDEASE DOMAIN-CONTAINING PROTEIN"/>
    <property type="match status" value="1"/>
</dbReference>
<feature type="domain" description="HD" evidence="1">
    <location>
        <begin position="29"/>
        <end position="135"/>
    </location>
</feature>
<proteinExistence type="predicted"/>
<evidence type="ECO:0000313" key="3">
    <source>
        <dbReference type="Proteomes" id="UP001595692"/>
    </source>
</evidence>
<dbReference type="EMBL" id="JBHSAF010000006">
    <property type="protein sequence ID" value="MFC3913158.1"/>
    <property type="molecule type" value="Genomic_DNA"/>
</dbReference>
<keyword evidence="3" id="KW-1185">Reference proteome</keyword>
<dbReference type="InterPro" id="IPR006674">
    <property type="entry name" value="HD_domain"/>
</dbReference>
<dbReference type="Proteomes" id="UP001595692">
    <property type="component" value="Unassembled WGS sequence"/>
</dbReference>
<evidence type="ECO:0000313" key="2">
    <source>
        <dbReference type="EMBL" id="MFC3913158.1"/>
    </source>
</evidence>
<comment type="caution">
    <text evidence="2">The sequence shown here is derived from an EMBL/GenBank/DDBJ whole genome shotgun (WGS) entry which is preliminary data.</text>
</comment>
<dbReference type="PANTHER" id="PTHR33594">
    <property type="entry name" value="SUPERFAMILY HYDROLASE, PUTATIVE (AFU_ORTHOLOGUE AFUA_1G03035)-RELATED"/>
    <property type="match status" value="1"/>
</dbReference>
<dbReference type="SMART" id="SM00471">
    <property type="entry name" value="HDc"/>
    <property type="match status" value="1"/>
</dbReference>
<dbReference type="CDD" id="cd00077">
    <property type="entry name" value="HDc"/>
    <property type="match status" value="1"/>
</dbReference>
<accession>A0ABV8CM04</accession>
<name>A0ABV8CM04_9GAMM</name>
<dbReference type="InterPro" id="IPR003607">
    <property type="entry name" value="HD/PDEase_dom"/>
</dbReference>
<protein>
    <submittedName>
        <fullName evidence="2">HD domain-containing protein</fullName>
    </submittedName>
</protein>
<dbReference type="RefSeq" id="WP_377151413.1">
    <property type="nucleotide sequence ID" value="NZ_JBHSAF010000006.1"/>
</dbReference>
<reference evidence="3" key="1">
    <citation type="journal article" date="2019" name="Int. J. Syst. Evol. Microbiol.">
        <title>The Global Catalogue of Microorganisms (GCM) 10K type strain sequencing project: providing services to taxonomists for standard genome sequencing and annotation.</title>
        <authorList>
            <consortium name="The Broad Institute Genomics Platform"/>
            <consortium name="The Broad Institute Genome Sequencing Center for Infectious Disease"/>
            <person name="Wu L."/>
            <person name="Ma J."/>
        </authorList>
    </citation>
    <scope>NUCLEOTIDE SEQUENCE [LARGE SCALE GENOMIC DNA]</scope>
    <source>
        <strain evidence="3">CCUG 54939</strain>
    </source>
</reference>
<organism evidence="2 3">
    <name type="scientific">Pseudaeromonas sharmana</name>
    <dbReference type="NCBI Taxonomy" id="328412"/>
    <lineage>
        <taxon>Bacteria</taxon>
        <taxon>Pseudomonadati</taxon>
        <taxon>Pseudomonadota</taxon>
        <taxon>Gammaproteobacteria</taxon>
        <taxon>Aeromonadales</taxon>
        <taxon>Aeromonadaceae</taxon>
        <taxon>Pseudaeromonas</taxon>
    </lineage>
</organism>
<dbReference type="Pfam" id="PF01966">
    <property type="entry name" value="HD"/>
    <property type="match status" value="1"/>
</dbReference>
<sequence length="215" mass="24245">MTNTQSDFWQQQLECWLEQHHAVDDGAHDIAHFRRVWKTACQLNADEGSQANPLILLAAAYLHDIVSLPKDHPQRHLSSQLAAKQAVLILTELGFPSMLIPAVSHAIEAHSFSANIAATSLEAKLIQDADRMEALGAIGLARVFYTSGRMQRAMFDPHDPLARHRPLDDQAYALDHFFIKLYKVADNMQTPAGHRMAIKRRQFLEEYVVTLLSEL</sequence>
<dbReference type="Gene3D" id="1.10.3210.50">
    <property type="match status" value="1"/>
</dbReference>
<evidence type="ECO:0000259" key="1">
    <source>
        <dbReference type="PROSITE" id="PS51831"/>
    </source>
</evidence>
<gene>
    <name evidence="2" type="ORF">ACFOSS_06725</name>
</gene>
<dbReference type="SUPFAM" id="SSF109604">
    <property type="entry name" value="HD-domain/PDEase-like"/>
    <property type="match status" value="1"/>
</dbReference>